<comment type="caution">
    <text evidence="1">The sequence shown here is derived from an EMBL/GenBank/DDBJ whole genome shotgun (WGS) entry which is preliminary data.</text>
</comment>
<dbReference type="Pfam" id="PF11149">
    <property type="entry name" value="DUF2924"/>
    <property type="match status" value="1"/>
</dbReference>
<name>A0A2W5MU93_ANCNO</name>
<evidence type="ECO:0000313" key="2">
    <source>
        <dbReference type="Proteomes" id="UP000249577"/>
    </source>
</evidence>
<dbReference type="AlphaFoldDB" id="A0A2W5MU93"/>
<evidence type="ECO:0000313" key="1">
    <source>
        <dbReference type="EMBL" id="PZQ17240.1"/>
    </source>
</evidence>
<protein>
    <submittedName>
        <fullName evidence="1">DUF2924 domain-containing protein</fullName>
    </submittedName>
</protein>
<dbReference type="EMBL" id="QFPN01000003">
    <property type="protein sequence ID" value="PZQ17240.1"/>
    <property type="molecule type" value="Genomic_DNA"/>
</dbReference>
<dbReference type="InterPro" id="IPR021322">
    <property type="entry name" value="DUF2924"/>
</dbReference>
<dbReference type="Proteomes" id="UP000249577">
    <property type="component" value="Unassembled WGS sequence"/>
</dbReference>
<reference evidence="1 2" key="1">
    <citation type="submission" date="2017-08" db="EMBL/GenBank/DDBJ databases">
        <title>Infants hospitalized years apart are colonized by the same room-sourced microbial strains.</title>
        <authorList>
            <person name="Brooks B."/>
            <person name="Olm M.R."/>
            <person name="Firek B.A."/>
            <person name="Baker R."/>
            <person name="Thomas B.C."/>
            <person name="Morowitz M.J."/>
            <person name="Banfield J.F."/>
        </authorList>
    </citation>
    <scope>NUCLEOTIDE SEQUENCE [LARGE SCALE GENOMIC DNA]</scope>
    <source>
        <strain evidence="1">S2_005_003_R2_43</strain>
    </source>
</reference>
<sequence length="152" mass="16897">MRGDPPKMEAELARLGELDFGILKARWRSTTGRVAPASVHKSLLLRMLAYRMQADAFGDLDPDTARFLDRIASDRSLAGAKTLPLPDKARAGQGAIFVREWEGVTHHVMHMADGYAWNGSTYRSLSEVARAITGVRWNGPRFFGLRDKEKAA</sequence>
<accession>A0A2W5MU93</accession>
<organism evidence="1 2">
    <name type="scientific">Ancylobacter novellus</name>
    <name type="common">Thiobacillus novellus</name>
    <dbReference type="NCBI Taxonomy" id="921"/>
    <lineage>
        <taxon>Bacteria</taxon>
        <taxon>Pseudomonadati</taxon>
        <taxon>Pseudomonadota</taxon>
        <taxon>Alphaproteobacteria</taxon>
        <taxon>Hyphomicrobiales</taxon>
        <taxon>Xanthobacteraceae</taxon>
        <taxon>Ancylobacter</taxon>
    </lineage>
</organism>
<gene>
    <name evidence="1" type="ORF">DI565_07710</name>
</gene>
<proteinExistence type="predicted"/>